<accession>A0A3Q0RMA3</accession>
<dbReference type="CDD" id="cd08315">
    <property type="entry name" value="Death_TRAILR_DR4_DR5"/>
    <property type="match status" value="1"/>
</dbReference>
<keyword evidence="3 10" id="KW-0732">Signal</keyword>
<feature type="disulfide bond" evidence="9">
    <location>
        <begin position="136"/>
        <end position="154"/>
    </location>
</feature>
<feature type="domain" description="Death" evidence="11">
    <location>
        <begin position="288"/>
        <end position="353"/>
    </location>
</feature>
<dbReference type="GO" id="GO:0009986">
    <property type="term" value="C:cell surface"/>
    <property type="evidence" value="ECO:0007669"/>
    <property type="project" value="TreeGrafter"/>
</dbReference>
<feature type="disulfide bond" evidence="9">
    <location>
        <begin position="95"/>
        <end position="113"/>
    </location>
</feature>
<feature type="repeat" description="TNFR-Cys" evidence="9">
    <location>
        <begin position="73"/>
        <end position="113"/>
    </location>
</feature>
<evidence type="ECO:0000256" key="1">
    <source>
        <dbReference type="ARBA" id="ARBA00004370"/>
    </source>
</evidence>
<reference evidence="13" key="1">
    <citation type="submission" date="2025-08" db="UniProtKB">
        <authorList>
            <consortium name="Ensembl"/>
        </authorList>
    </citation>
    <scope>IDENTIFICATION</scope>
</reference>
<dbReference type="STRING" id="61819.ENSACIP00000011462"/>
<reference evidence="13" key="2">
    <citation type="submission" date="2025-09" db="UniProtKB">
        <authorList>
            <consortium name="Ensembl"/>
        </authorList>
    </citation>
    <scope>IDENTIFICATION</scope>
</reference>
<keyword evidence="6 9" id="KW-1015">Disulfide bond</keyword>
<feature type="disulfide bond" evidence="9">
    <location>
        <begin position="92"/>
        <end position="105"/>
    </location>
</feature>
<evidence type="ECO:0000256" key="2">
    <source>
        <dbReference type="ARBA" id="ARBA00022703"/>
    </source>
</evidence>
<dbReference type="Gene3D" id="1.10.533.10">
    <property type="entry name" value="Death Domain, Fas"/>
    <property type="match status" value="1"/>
</dbReference>
<evidence type="ECO:0000256" key="7">
    <source>
        <dbReference type="ARBA" id="ARBA00023170"/>
    </source>
</evidence>
<sequence length="363" mass="40749">GDRLLSVVSVLLLEPTAAYPQSGLELGGSRARRHTTCREDQYQQGGLCCLKCEAGKYVKSPCTKPETKGQCEECDYNTYIEHENNLNRCFTCKQCRSDQEIVRPCTHTQDTTCQCKSGRFCHIDQACEVCKKCSRCAEDEVIVRNCTSTTNTECKKIQNKSDSAPGTVLCGSGLQGFLFYSQLSEHVLQDIQTAEDEETQRSITTNLILPQHLVRAKSSSVAEDKRKILSESLSSSASNSQHSLTGLLTPASQASPVVPDQLLSLFADDESLKRCFDLFEELDVDYHKRFFRQLEISDNIIKSKESLPYEDRIHELLNFWVEKEGKGASLNALLQALIVLNQRRTAEIIHQKALDSGHYHLPM</sequence>
<dbReference type="GeneTree" id="ENSGT00940000165531"/>
<evidence type="ECO:0000256" key="8">
    <source>
        <dbReference type="ARBA" id="ARBA00023180"/>
    </source>
</evidence>
<keyword evidence="5" id="KW-0472">Membrane</keyword>
<dbReference type="InterPro" id="IPR000488">
    <property type="entry name" value="Death_dom"/>
</dbReference>
<comment type="subcellular location">
    <subcellularLocation>
        <location evidence="1">Membrane</location>
    </subcellularLocation>
</comment>
<dbReference type="InterPro" id="IPR011029">
    <property type="entry name" value="DEATH-like_dom_sf"/>
</dbReference>
<keyword evidence="7" id="KW-0675">Receptor</keyword>
<dbReference type="InterPro" id="IPR034029">
    <property type="entry name" value="TNFRSF10A/B_death"/>
</dbReference>
<keyword evidence="2" id="KW-0053">Apoptosis</keyword>
<keyword evidence="8" id="KW-0325">Glycoprotein</keyword>
<dbReference type="PROSITE" id="PS00652">
    <property type="entry name" value="TNFR_NGFR_1"/>
    <property type="match status" value="1"/>
</dbReference>
<evidence type="ECO:0000256" key="4">
    <source>
        <dbReference type="ARBA" id="ARBA00022737"/>
    </source>
</evidence>
<feature type="domain" description="TNFR-Cys" evidence="12">
    <location>
        <begin position="73"/>
        <end position="113"/>
    </location>
</feature>
<dbReference type="Pfam" id="PF00020">
    <property type="entry name" value="TNFR_c6"/>
    <property type="match status" value="2"/>
</dbReference>
<feature type="disulfide bond" evidence="9">
    <location>
        <begin position="115"/>
        <end position="130"/>
    </location>
</feature>
<feature type="disulfide bond" evidence="9">
    <location>
        <begin position="133"/>
        <end position="146"/>
    </location>
</feature>
<dbReference type="Ensembl" id="ENSACIT00000011788.1">
    <property type="protein sequence ID" value="ENSACIP00000011462.1"/>
    <property type="gene ID" value="ENSACIG00000008939.1"/>
</dbReference>
<keyword evidence="14" id="KW-1185">Reference proteome</keyword>
<evidence type="ECO:0000256" key="5">
    <source>
        <dbReference type="ARBA" id="ARBA00023136"/>
    </source>
</evidence>
<name>A0A3Q0RMA3_AMPCI</name>
<dbReference type="PANTHER" id="PTHR46330">
    <property type="entry name" value="TUMOR NECROSIS FACTOR RECEPTOR SUPERFAMILY MEMBER 10B"/>
    <property type="match status" value="1"/>
</dbReference>
<dbReference type="PROSITE" id="PS50017">
    <property type="entry name" value="DEATH_DOMAIN"/>
    <property type="match status" value="1"/>
</dbReference>
<dbReference type="AlphaFoldDB" id="A0A3Q0RMA3"/>
<dbReference type="OMA" id="HEDRIHY"/>
<dbReference type="SMART" id="SM00208">
    <property type="entry name" value="TNFR"/>
    <property type="match status" value="3"/>
</dbReference>
<dbReference type="SUPFAM" id="SSF57586">
    <property type="entry name" value="TNF receptor-like"/>
    <property type="match status" value="2"/>
</dbReference>
<dbReference type="InterPro" id="IPR052491">
    <property type="entry name" value="TNFRSF10"/>
</dbReference>
<dbReference type="Proteomes" id="UP000261340">
    <property type="component" value="Unplaced"/>
</dbReference>
<evidence type="ECO:0000259" key="11">
    <source>
        <dbReference type="PROSITE" id="PS50017"/>
    </source>
</evidence>
<dbReference type="GO" id="GO:0036462">
    <property type="term" value="P:TRAIL-activated apoptotic signaling pathway"/>
    <property type="evidence" value="ECO:0007669"/>
    <property type="project" value="TreeGrafter"/>
</dbReference>
<dbReference type="PROSITE" id="PS50050">
    <property type="entry name" value="TNFR_NGFR_2"/>
    <property type="match status" value="2"/>
</dbReference>
<feature type="signal peptide" evidence="10">
    <location>
        <begin position="1"/>
        <end position="18"/>
    </location>
</feature>
<feature type="chain" id="PRO_5018636101" evidence="10">
    <location>
        <begin position="19"/>
        <end position="363"/>
    </location>
</feature>
<feature type="domain" description="TNFR-Cys" evidence="12">
    <location>
        <begin position="114"/>
        <end position="154"/>
    </location>
</feature>
<proteinExistence type="predicted"/>
<protein>
    <submittedName>
        <fullName evidence="13">Hematopoietic death receptor</fullName>
    </submittedName>
</protein>
<feature type="repeat" description="TNFR-Cys" evidence="9">
    <location>
        <begin position="114"/>
        <end position="154"/>
    </location>
</feature>
<evidence type="ECO:0000256" key="3">
    <source>
        <dbReference type="ARBA" id="ARBA00022729"/>
    </source>
</evidence>
<organism evidence="13 14">
    <name type="scientific">Amphilophus citrinellus</name>
    <name type="common">Midas cichlid</name>
    <name type="synonym">Cichlasoma citrinellum</name>
    <dbReference type="NCBI Taxonomy" id="61819"/>
    <lineage>
        <taxon>Eukaryota</taxon>
        <taxon>Metazoa</taxon>
        <taxon>Chordata</taxon>
        <taxon>Craniata</taxon>
        <taxon>Vertebrata</taxon>
        <taxon>Euteleostomi</taxon>
        <taxon>Actinopterygii</taxon>
        <taxon>Neopterygii</taxon>
        <taxon>Teleostei</taxon>
        <taxon>Neoteleostei</taxon>
        <taxon>Acanthomorphata</taxon>
        <taxon>Ovalentaria</taxon>
        <taxon>Cichlomorphae</taxon>
        <taxon>Cichliformes</taxon>
        <taxon>Cichlidae</taxon>
        <taxon>New World cichlids</taxon>
        <taxon>Cichlasomatinae</taxon>
        <taxon>Heroini</taxon>
        <taxon>Amphilophus</taxon>
    </lineage>
</organism>
<feature type="disulfide bond" evidence="9">
    <location>
        <begin position="74"/>
        <end position="89"/>
    </location>
</feature>
<dbReference type="GO" id="GO:0043065">
    <property type="term" value="P:positive regulation of apoptotic process"/>
    <property type="evidence" value="ECO:0007669"/>
    <property type="project" value="Ensembl"/>
</dbReference>
<evidence type="ECO:0000256" key="6">
    <source>
        <dbReference type="ARBA" id="ARBA00023157"/>
    </source>
</evidence>
<evidence type="ECO:0000256" key="9">
    <source>
        <dbReference type="PROSITE-ProRule" id="PRU00206"/>
    </source>
</evidence>
<evidence type="ECO:0000259" key="12">
    <source>
        <dbReference type="PROSITE" id="PS50050"/>
    </source>
</evidence>
<dbReference type="InterPro" id="IPR001368">
    <property type="entry name" value="TNFR/NGFR_Cys_rich_reg"/>
</dbReference>
<evidence type="ECO:0000313" key="14">
    <source>
        <dbReference type="Proteomes" id="UP000261340"/>
    </source>
</evidence>
<dbReference type="SUPFAM" id="SSF47986">
    <property type="entry name" value="DEATH domain"/>
    <property type="match status" value="1"/>
</dbReference>
<dbReference type="GO" id="GO:0005886">
    <property type="term" value="C:plasma membrane"/>
    <property type="evidence" value="ECO:0007669"/>
    <property type="project" value="Ensembl"/>
</dbReference>
<keyword evidence="4" id="KW-0677">Repeat</keyword>
<evidence type="ECO:0000256" key="10">
    <source>
        <dbReference type="SAM" id="SignalP"/>
    </source>
</evidence>
<evidence type="ECO:0000313" key="13">
    <source>
        <dbReference type="Ensembl" id="ENSACIP00000011462.1"/>
    </source>
</evidence>
<dbReference type="PANTHER" id="PTHR46330:SF6">
    <property type="entry name" value="HEMATOPOIETIC DEATH RECEPTOR-RELATED"/>
    <property type="match status" value="1"/>
</dbReference>
<dbReference type="Gene3D" id="2.10.50.10">
    <property type="entry name" value="Tumor Necrosis Factor Receptor, subunit A, domain 2"/>
    <property type="match status" value="2"/>
</dbReference>
<dbReference type="Pfam" id="PF00531">
    <property type="entry name" value="Death"/>
    <property type="match status" value="1"/>
</dbReference>